<gene>
    <name evidence="2" type="ORF">rCG_23189</name>
</gene>
<evidence type="ECO:0000313" key="3">
    <source>
        <dbReference type="Proteomes" id="UP000234681"/>
    </source>
</evidence>
<feature type="chain" id="PRO_5039948843" evidence="1">
    <location>
        <begin position="25"/>
        <end position="81"/>
    </location>
</feature>
<sequence>MQPFLTFEMYFFFVLIDHLCIIQCKPSVYGLLCLCEGEKNNTIMTHITEALLVIIGAERKDGVEIEEKGLSLNFPNWLFIC</sequence>
<protein>
    <submittedName>
        <fullName evidence="2">RCG23189, isoform CRA_a</fullName>
    </submittedName>
</protein>
<name>A6JQ92_RAT</name>
<accession>A6JQ92</accession>
<dbReference type="AlphaFoldDB" id="A6JQ92"/>
<keyword evidence="1" id="KW-0732">Signal</keyword>
<evidence type="ECO:0000313" key="2">
    <source>
        <dbReference type="EMBL" id="EDL98009.1"/>
    </source>
</evidence>
<feature type="signal peptide" evidence="1">
    <location>
        <begin position="1"/>
        <end position="24"/>
    </location>
</feature>
<reference evidence="3" key="1">
    <citation type="submission" date="2005-09" db="EMBL/GenBank/DDBJ databases">
        <authorList>
            <person name="Mural R.J."/>
            <person name="Li P.W."/>
            <person name="Adams M.D."/>
            <person name="Amanatides P.G."/>
            <person name="Baden-Tillson H."/>
            <person name="Barnstead M."/>
            <person name="Chin S.H."/>
            <person name="Dew I."/>
            <person name="Evans C.A."/>
            <person name="Ferriera S."/>
            <person name="Flanigan M."/>
            <person name="Fosler C."/>
            <person name="Glodek A."/>
            <person name="Gu Z."/>
            <person name="Holt R.A."/>
            <person name="Jennings D."/>
            <person name="Kraft C.L."/>
            <person name="Lu F."/>
            <person name="Nguyen T."/>
            <person name="Nusskern D.R."/>
            <person name="Pfannkoch C.M."/>
            <person name="Sitter C."/>
            <person name="Sutton G.G."/>
            <person name="Venter J.C."/>
            <person name="Wang Z."/>
            <person name="Woodage T."/>
            <person name="Zheng X.H."/>
            <person name="Zhong F."/>
        </authorList>
    </citation>
    <scope>NUCLEOTIDE SEQUENCE [LARGE SCALE GENOMIC DNA]</scope>
    <source>
        <strain>BN</strain>
        <strain evidence="3">Sprague-Dawley</strain>
    </source>
</reference>
<dbReference type="Proteomes" id="UP000234681">
    <property type="component" value="Chromosome 14"/>
</dbReference>
<dbReference type="EMBL" id="CH473996">
    <property type="protein sequence ID" value="EDL98009.1"/>
    <property type="molecule type" value="Genomic_DNA"/>
</dbReference>
<proteinExistence type="predicted"/>
<organism evidence="2 3">
    <name type="scientific">Rattus norvegicus</name>
    <name type="common">Rat</name>
    <dbReference type="NCBI Taxonomy" id="10116"/>
    <lineage>
        <taxon>Eukaryota</taxon>
        <taxon>Metazoa</taxon>
        <taxon>Chordata</taxon>
        <taxon>Craniata</taxon>
        <taxon>Vertebrata</taxon>
        <taxon>Euteleostomi</taxon>
        <taxon>Mammalia</taxon>
        <taxon>Eutheria</taxon>
        <taxon>Euarchontoglires</taxon>
        <taxon>Glires</taxon>
        <taxon>Rodentia</taxon>
        <taxon>Myomorpha</taxon>
        <taxon>Muroidea</taxon>
        <taxon>Muridae</taxon>
        <taxon>Murinae</taxon>
        <taxon>Rattus</taxon>
    </lineage>
</organism>
<evidence type="ECO:0000256" key="1">
    <source>
        <dbReference type="SAM" id="SignalP"/>
    </source>
</evidence>